<protein>
    <recommendedName>
        <fullName evidence="4">C-type lectin domain-containing protein</fullName>
    </recommendedName>
</protein>
<name>A0A9D4Q2G2_RHISA</name>
<dbReference type="VEuPathDB" id="VectorBase:RSAN_029810"/>
<keyword evidence="3" id="KW-1185">Reference proteome</keyword>
<feature type="chain" id="PRO_5038975982" description="C-type lectin domain-containing protein" evidence="1">
    <location>
        <begin position="17"/>
        <end position="186"/>
    </location>
</feature>
<gene>
    <name evidence="2" type="ORF">HPB52_017869</name>
</gene>
<feature type="signal peptide" evidence="1">
    <location>
        <begin position="1"/>
        <end position="16"/>
    </location>
</feature>
<dbReference type="AlphaFoldDB" id="A0A9D4Q2G2"/>
<proteinExistence type="predicted"/>
<comment type="caution">
    <text evidence="2">The sequence shown here is derived from an EMBL/GenBank/DDBJ whole genome shotgun (WGS) entry which is preliminary data.</text>
</comment>
<accession>A0A9D4Q2G2</accession>
<dbReference type="EMBL" id="JABSTV010001249">
    <property type="protein sequence ID" value="KAH7962770.1"/>
    <property type="molecule type" value="Genomic_DNA"/>
</dbReference>
<organism evidence="2 3">
    <name type="scientific">Rhipicephalus sanguineus</name>
    <name type="common">Brown dog tick</name>
    <name type="synonym">Ixodes sanguineus</name>
    <dbReference type="NCBI Taxonomy" id="34632"/>
    <lineage>
        <taxon>Eukaryota</taxon>
        <taxon>Metazoa</taxon>
        <taxon>Ecdysozoa</taxon>
        <taxon>Arthropoda</taxon>
        <taxon>Chelicerata</taxon>
        <taxon>Arachnida</taxon>
        <taxon>Acari</taxon>
        <taxon>Parasitiformes</taxon>
        <taxon>Ixodida</taxon>
        <taxon>Ixodoidea</taxon>
        <taxon>Ixodidae</taxon>
        <taxon>Rhipicephalinae</taxon>
        <taxon>Rhipicephalus</taxon>
        <taxon>Rhipicephalus</taxon>
    </lineage>
</organism>
<reference evidence="2" key="1">
    <citation type="journal article" date="2020" name="Cell">
        <title>Large-Scale Comparative Analyses of Tick Genomes Elucidate Their Genetic Diversity and Vector Capacities.</title>
        <authorList>
            <consortium name="Tick Genome and Microbiome Consortium (TIGMIC)"/>
            <person name="Jia N."/>
            <person name="Wang J."/>
            <person name="Shi W."/>
            <person name="Du L."/>
            <person name="Sun Y."/>
            <person name="Zhan W."/>
            <person name="Jiang J.F."/>
            <person name="Wang Q."/>
            <person name="Zhang B."/>
            <person name="Ji P."/>
            <person name="Bell-Sakyi L."/>
            <person name="Cui X.M."/>
            <person name="Yuan T.T."/>
            <person name="Jiang B.G."/>
            <person name="Yang W.F."/>
            <person name="Lam T.T."/>
            <person name="Chang Q.C."/>
            <person name="Ding S.J."/>
            <person name="Wang X.J."/>
            <person name="Zhu J.G."/>
            <person name="Ruan X.D."/>
            <person name="Zhao L."/>
            <person name="Wei J.T."/>
            <person name="Ye R.Z."/>
            <person name="Que T.C."/>
            <person name="Du C.H."/>
            <person name="Zhou Y.H."/>
            <person name="Cheng J.X."/>
            <person name="Dai P.F."/>
            <person name="Guo W.B."/>
            <person name="Han X.H."/>
            <person name="Huang E.J."/>
            <person name="Li L.F."/>
            <person name="Wei W."/>
            <person name="Gao Y.C."/>
            <person name="Liu J.Z."/>
            <person name="Shao H.Z."/>
            <person name="Wang X."/>
            <person name="Wang C.C."/>
            <person name="Yang T.C."/>
            <person name="Huo Q.B."/>
            <person name="Li W."/>
            <person name="Chen H.Y."/>
            <person name="Chen S.E."/>
            <person name="Zhou L.G."/>
            <person name="Ni X.B."/>
            <person name="Tian J.H."/>
            <person name="Sheng Y."/>
            <person name="Liu T."/>
            <person name="Pan Y.S."/>
            <person name="Xia L.Y."/>
            <person name="Li J."/>
            <person name="Zhao F."/>
            <person name="Cao W.C."/>
        </authorList>
    </citation>
    <scope>NUCLEOTIDE SEQUENCE</scope>
    <source>
        <strain evidence="2">Rsan-2018</strain>
    </source>
</reference>
<reference evidence="2" key="2">
    <citation type="submission" date="2021-09" db="EMBL/GenBank/DDBJ databases">
        <authorList>
            <person name="Jia N."/>
            <person name="Wang J."/>
            <person name="Shi W."/>
            <person name="Du L."/>
            <person name="Sun Y."/>
            <person name="Zhan W."/>
            <person name="Jiang J."/>
            <person name="Wang Q."/>
            <person name="Zhang B."/>
            <person name="Ji P."/>
            <person name="Sakyi L.B."/>
            <person name="Cui X."/>
            <person name="Yuan T."/>
            <person name="Jiang B."/>
            <person name="Yang W."/>
            <person name="Lam T.T.-Y."/>
            <person name="Chang Q."/>
            <person name="Ding S."/>
            <person name="Wang X."/>
            <person name="Zhu J."/>
            <person name="Ruan X."/>
            <person name="Zhao L."/>
            <person name="Wei J."/>
            <person name="Que T."/>
            <person name="Du C."/>
            <person name="Cheng J."/>
            <person name="Dai P."/>
            <person name="Han X."/>
            <person name="Huang E."/>
            <person name="Gao Y."/>
            <person name="Liu J."/>
            <person name="Shao H."/>
            <person name="Ye R."/>
            <person name="Li L."/>
            <person name="Wei W."/>
            <person name="Wang X."/>
            <person name="Wang C."/>
            <person name="Huo Q."/>
            <person name="Li W."/>
            <person name="Guo W."/>
            <person name="Chen H."/>
            <person name="Chen S."/>
            <person name="Zhou L."/>
            <person name="Zhou L."/>
            <person name="Ni X."/>
            <person name="Tian J."/>
            <person name="Zhou Y."/>
            <person name="Sheng Y."/>
            <person name="Liu T."/>
            <person name="Pan Y."/>
            <person name="Xia L."/>
            <person name="Li J."/>
            <person name="Zhao F."/>
            <person name="Cao W."/>
        </authorList>
    </citation>
    <scope>NUCLEOTIDE SEQUENCE</scope>
    <source>
        <strain evidence="2">Rsan-2018</strain>
        <tissue evidence="2">Larvae</tissue>
    </source>
</reference>
<dbReference type="Proteomes" id="UP000821837">
    <property type="component" value="Chromosome 3"/>
</dbReference>
<keyword evidence="1" id="KW-0732">Signal</keyword>
<sequence>MIFLLFWLLLPAILFAPEAPPSLIATGHSNPQPKRVKCFYFKTRPLRTYCHVLGLTGIITAQVAEEECRAISMDIISMNTTPMHRLCTLMKHFGLEEHKLWLADVLDRSDTLTWDECNIEVLAANVTKAPSNCTICNIAVVCDVVMEHNNEDVEYCYHDDKASAAESRQNCLDQPSPSSMLWKDDC</sequence>
<evidence type="ECO:0008006" key="4">
    <source>
        <dbReference type="Google" id="ProtNLM"/>
    </source>
</evidence>
<evidence type="ECO:0000256" key="1">
    <source>
        <dbReference type="SAM" id="SignalP"/>
    </source>
</evidence>
<evidence type="ECO:0000313" key="2">
    <source>
        <dbReference type="EMBL" id="KAH7962770.1"/>
    </source>
</evidence>
<evidence type="ECO:0000313" key="3">
    <source>
        <dbReference type="Proteomes" id="UP000821837"/>
    </source>
</evidence>